<dbReference type="OrthoDB" id="543755at2"/>
<gene>
    <name evidence="1" type="ordered locus">Alvin_0211</name>
</gene>
<dbReference type="GO" id="GO:0000271">
    <property type="term" value="P:polysaccharide biosynthetic process"/>
    <property type="evidence" value="ECO:0007669"/>
    <property type="project" value="InterPro"/>
</dbReference>
<protein>
    <submittedName>
        <fullName evidence="1">Capsule polysaccharide biosynthesis protein</fullName>
    </submittedName>
</protein>
<proteinExistence type="predicted"/>
<organism evidence="1 2">
    <name type="scientific">Allochromatium vinosum (strain ATCC 17899 / DSM 180 / NBRC 103801 / NCIMB 10441 / D)</name>
    <name type="common">Chromatium vinosum</name>
    <dbReference type="NCBI Taxonomy" id="572477"/>
    <lineage>
        <taxon>Bacteria</taxon>
        <taxon>Pseudomonadati</taxon>
        <taxon>Pseudomonadota</taxon>
        <taxon>Gammaproteobacteria</taxon>
        <taxon>Chromatiales</taxon>
        <taxon>Chromatiaceae</taxon>
        <taxon>Allochromatium</taxon>
    </lineage>
</organism>
<dbReference type="eggNOG" id="COG3563">
    <property type="taxonomic scope" value="Bacteria"/>
</dbReference>
<evidence type="ECO:0000313" key="2">
    <source>
        <dbReference type="Proteomes" id="UP000001441"/>
    </source>
</evidence>
<evidence type="ECO:0000313" key="1">
    <source>
        <dbReference type="EMBL" id="ADC61178.1"/>
    </source>
</evidence>
<accession>D3RMC0</accession>
<name>D3RMC0_ALLVD</name>
<sequence>MIGVLSRGILRIPGLEVVLGEPVVAVSPWRARPELSAIAGWGLKATSRRARDYARRHGLPYLALEDGFLRSVGLGNQDPPLSLIVDDLGVYYDATRPSRLETLIRHPLSDTETARARSLRSAWCAARVSKYNHLREEREPLPSPAVLVVDQTFGDPAITHGLADSKSFQHLLEAALDENPRAVILVKIHPDVFAGRKRGHFDPERLARLERVRLLTRDLHPVSLLERVETVYTVTSQLGFEALLWGRRARVFGMPFYAGWGLTEDELPRLERRAPVGLESLIHGALIAAPRYLDPETGERCEIERVLEWMGLQRRMRERFPETIRALNFSAWKRPLVRRFMQGSRVEFETRPHDARQIKGDARIPLAVWGLAAAPEGRTILRLEDGFLRSVGLGADLVEPLSWVIDQRGLYYDPSRPSDLEILLETQVFDEALLERARRLRERIVASGLTKYNVGAAHWQRPATARRVILVPGQVETDASIRLGAPGIRHNLELLRAVREAHPDAYVLYKPHPDVTAGLRAAGEHESAARTWCDELIVDVPMATLLDAVDELHVLTSLAGFEALLRGKRVVCHGQPFYAGWGLTEDRLPPARRTRRLSLEMLVAGALLLYPTYVSRVTSRFTTAEHALDELLEWRARGERLTFWRRVFVRPVLGRLAALRDRRPSG</sequence>
<dbReference type="EMBL" id="CP001896">
    <property type="protein sequence ID" value="ADC61178.1"/>
    <property type="molecule type" value="Genomic_DNA"/>
</dbReference>
<dbReference type="Pfam" id="PF05159">
    <property type="entry name" value="Capsule_synth"/>
    <property type="match status" value="2"/>
</dbReference>
<dbReference type="CDD" id="cd16440">
    <property type="entry name" value="beta_Kdo_transferase_KpsC_1"/>
    <property type="match status" value="1"/>
</dbReference>
<dbReference type="GO" id="GO:0015774">
    <property type="term" value="P:polysaccharide transport"/>
    <property type="evidence" value="ECO:0007669"/>
    <property type="project" value="InterPro"/>
</dbReference>
<keyword evidence="2" id="KW-1185">Reference proteome</keyword>
<dbReference type="InterPro" id="IPR007833">
    <property type="entry name" value="Capsule_polysaccharide_synth"/>
</dbReference>
<dbReference type="STRING" id="572477.Alvin_0211"/>
<dbReference type="AlphaFoldDB" id="D3RMC0"/>
<dbReference type="KEGG" id="alv:Alvin_0211"/>
<dbReference type="HOGENOM" id="CLU_025998_0_0_6"/>
<dbReference type="CDD" id="cd16439">
    <property type="entry name" value="beta_Kdo_transferase_KpsC_2"/>
    <property type="match status" value="1"/>
</dbReference>
<reference evidence="1 2" key="1">
    <citation type="journal article" date="2011" name="Stand. Genomic Sci.">
        <title>Complete genome sequence of Allochromatium vinosum DSM 180(T).</title>
        <authorList>
            <person name="Weissgerber T."/>
            <person name="Zigann R."/>
            <person name="Bruce D."/>
            <person name="Chang Y.J."/>
            <person name="Detter J.C."/>
            <person name="Han C."/>
            <person name="Hauser L."/>
            <person name="Jeffries C.D."/>
            <person name="Land M."/>
            <person name="Munk A.C."/>
            <person name="Tapia R."/>
            <person name="Dahl C."/>
        </authorList>
    </citation>
    <scope>NUCLEOTIDE SEQUENCE [LARGE SCALE GENOMIC DNA]</scope>
    <source>
        <strain evidence="2">ATCC 17899 / DSM 180 / NBRC 103801 / NCIMB 10441 / D</strain>
    </source>
</reference>
<dbReference type="Proteomes" id="UP000001441">
    <property type="component" value="Chromosome"/>
</dbReference>